<reference evidence="2 3" key="1">
    <citation type="journal article" date="2019" name="ACS Chem. Biol.">
        <title>Identification and Mobilization of a Cryptic Antibiotic Biosynthesis Gene Locus from a Human-Pathogenic Nocardia Isolate.</title>
        <authorList>
            <person name="Herisse M."/>
            <person name="Ishida K."/>
            <person name="Porter J.L."/>
            <person name="Howden B."/>
            <person name="Hertweck C."/>
            <person name="Stinear T.P."/>
            <person name="Pidot S.J."/>
        </authorList>
    </citation>
    <scope>NUCLEOTIDE SEQUENCE [LARGE SCALE GENOMIC DNA]</scope>
    <source>
        <strain evidence="2 3">AUSMDU00012717</strain>
    </source>
</reference>
<feature type="compositionally biased region" description="Polar residues" evidence="1">
    <location>
        <begin position="57"/>
        <end position="71"/>
    </location>
</feature>
<feature type="region of interest" description="Disordered" evidence="1">
    <location>
        <begin position="14"/>
        <end position="33"/>
    </location>
</feature>
<name>A0A6G9YGH6_9NOCA</name>
<dbReference type="KEGG" id="nah:F5544_22670"/>
<evidence type="ECO:0000313" key="2">
    <source>
        <dbReference type="EMBL" id="QIS12395.1"/>
    </source>
</evidence>
<proteinExistence type="predicted"/>
<accession>A0A6G9YGH6</accession>
<feature type="region of interest" description="Disordered" evidence="1">
    <location>
        <begin position="51"/>
        <end position="71"/>
    </location>
</feature>
<organism evidence="2 3">
    <name type="scientific">Nocardia arthritidis</name>
    <dbReference type="NCBI Taxonomy" id="228602"/>
    <lineage>
        <taxon>Bacteria</taxon>
        <taxon>Bacillati</taxon>
        <taxon>Actinomycetota</taxon>
        <taxon>Actinomycetes</taxon>
        <taxon>Mycobacteriales</taxon>
        <taxon>Nocardiaceae</taxon>
        <taxon>Nocardia</taxon>
    </lineage>
</organism>
<gene>
    <name evidence="2" type="ORF">F5544_22670</name>
</gene>
<dbReference type="Proteomes" id="UP000503540">
    <property type="component" value="Chromosome"/>
</dbReference>
<keyword evidence="3" id="KW-1185">Reference proteome</keyword>
<sequence length="71" mass="7628">MRLITELALATERLTDSDGAPADDPTAVGGGVPDEQTLLRLWEPAKTLLRATDRRNQQSATGTTTFSSARD</sequence>
<dbReference type="RefSeq" id="WP_167475087.1">
    <property type="nucleotide sequence ID" value="NZ_CP046172.1"/>
</dbReference>
<dbReference type="EMBL" id="CP046172">
    <property type="protein sequence ID" value="QIS12395.1"/>
    <property type="molecule type" value="Genomic_DNA"/>
</dbReference>
<protein>
    <submittedName>
        <fullName evidence="2">Uncharacterized protein</fullName>
    </submittedName>
</protein>
<evidence type="ECO:0000256" key="1">
    <source>
        <dbReference type="SAM" id="MobiDB-lite"/>
    </source>
</evidence>
<evidence type="ECO:0000313" key="3">
    <source>
        <dbReference type="Proteomes" id="UP000503540"/>
    </source>
</evidence>
<dbReference type="AlphaFoldDB" id="A0A6G9YGH6"/>